<name>A0A3N0J3I1_9ACTN</name>
<dbReference type="EMBL" id="QICC01000001">
    <property type="protein sequence ID" value="RNM43330.1"/>
    <property type="molecule type" value="Genomic_DNA"/>
</dbReference>
<organism evidence="3 5">
    <name type="scientific">Eggerthella sinensis</name>
    <dbReference type="NCBI Taxonomy" id="242230"/>
    <lineage>
        <taxon>Bacteria</taxon>
        <taxon>Bacillati</taxon>
        <taxon>Actinomycetota</taxon>
        <taxon>Coriobacteriia</taxon>
        <taxon>Eggerthellales</taxon>
        <taxon>Eggerthellaceae</taxon>
        <taxon>Eggerthella</taxon>
    </lineage>
</organism>
<sequence length="273" mass="29780">MQINEHSYTLQAADGIQLVGRVDAPDEPKAAVVIVHGLCEHFGRYDYVVEQLMAAGYAVVRFDHRGHGRSMGKLTYFADRTQIVDDTHLFVEDARARFPELPLFMIGHSMGGFGAASYGTAHPGELDGYVLSGAWTRDHRGLALVDDALPADEYVPNALGAGVCSDPAVGEAYAADPLVAKEFSVGLLRAVHDGHDWLRANAAAFVDPVSIMHGGDDGLVDPQDSIDFFEEIGSTDKSLRIYAGLCHEIFNEFKRDLVIRDAIDWLDDHAVRG</sequence>
<evidence type="ECO:0000313" key="5">
    <source>
        <dbReference type="Proteomes" id="UP000270112"/>
    </source>
</evidence>
<evidence type="ECO:0000313" key="2">
    <source>
        <dbReference type="EMBL" id="RDB71463.1"/>
    </source>
</evidence>
<gene>
    <name evidence="2" type="ORF">C1876_01555</name>
    <name evidence="3" type="ORF">DMP09_00085</name>
</gene>
<proteinExistence type="predicted"/>
<dbReference type="OrthoDB" id="9806902at2"/>
<dbReference type="EMBL" id="PPTT01000002">
    <property type="protein sequence ID" value="RDB71463.1"/>
    <property type="molecule type" value="Genomic_DNA"/>
</dbReference>
<dbReference type="InterPro" id="IPR029058">
    <property type="entry name" value="AB_hydrolase_fold"/>
</dbReference>
<reference evidence="2 4" key="1">
    <citation type="journal article" date="2018" name="Elife">
        <title>Discovery and characterization of a prevalent human gut bacterial enzyme sufficient for the inactivation of a family of plant toxins.</title>
        <authorList>
            <person name="Koppel N."/>
            <person name="Bisanz J.E."/>
            <person name="Pandelia M.E."/>
            <person name="Turnbaugh P.J."/>
            <person name="Balskus E.P."/>
        </authorList>
    </citation>
    <scope>NUCLEOTIDE SEQUENCE [LARGE SCALE GENOMIC DNA]</scope>
    <source>
        <strain evidence="2 4">DSM 16107</strain>
    </source>
</reference>
<comment type="caution">
    <text evidence="3">The sequence shown here is derived from an EMBL/GenBank/DDBJ whole genome shotgun (WGS) entry which is preliminary data.</text>
</comment>
<evidence type="ECO:0000313" key="3">
    <source>
        <dbReference type="EMBL" id="RNM43330.1"/>
    </source>
</evidence>
<feature type="domain" description="Serine aminopeptidase S33" evidence="1">
    <location>
        <begin position="27"/>
        <end position="252"/>
    </location>
</feature>
<dbReference type="PANTHER" id="PTHR11614">
    <property type="entry name" value="PHOSPHOLIPASE-RELATED"/>
    <property type="match status" value="1"/>
</dbReference>
<evidence type="ECO:0000259" key="1">
    <source>
        <dbReference type="Pfam" id="PF12146"/>
    </source>
</evidence>
<reference evidence="5" key="2">
    <citation type="submission" date="2018-05" db="EMBL/GenBank/DDBJ databases">
        <title>Genome Sequencing of selected type strains of the family Eggerthellaceae.</title>
        <authorList>
            <person name="Danylec N."/>
            <person name="Stoll D.A."/>
            <person name="Doetsch A."/>
            <person name="Huch M."/>
        </authorList>
    </citation>
    <scope>NUCLEOTIDE SEQUENCE [LARGE SCALE GENOMIC DNA]</scope>
    <source>
        <strain evidence="5">DSM 16107</strain>
    </source>
</reference>
<evidence type="ECO:0000313" key="4">
    <source>
        <dbReference type="Proteomes" id="UP000253817"/>
    </source>
</evidence>
<dbReference type="InterPro" id="IPR022742">
    <property type="entry name" value="Hydrolase_4"/>
</dbReference>
<dbReference type="Pfam" id="PF12146">
    <property type="entry name" value="Hydrolase_4"/>
    <property type="match status" value="1"/>
</dbReference>
<dbReference type="AlphaFoldDB" id="A0A3N0J3I1"/>
<protein>
    <submittedName>
        <fullName evidence="3">Lysophospholipase</fullName>
    </submittedName>
</protein>
<dbReference type="InterPro" id="IPR051044">
    <property type="entry name" value="MAG_DAG_Lipase"/>
</dbReference>
<dbReference type="SUPFAM" id="SSF53474">
    <property type="entry name" value="alpha/beta-Hydrolases"/>
    <property type="match status" value="1"/>
</dbReference>
<dbReference type="RefSeq" id="WP_114544970.1">
    <property type="nucleotide sequence ID" value="NZ_PPTT01000002.1"/>
</dbReference>
<keyword evidence="4" id="KW-1185">Reference proteome</keyword>
<reference evidence="3" key="3">
    <citation type="journal article" date="2019" name="Microbiol. Resour. Announc.">
        <title>Draft Genome Sequences of Type Strains of Gordonibacter faecihominis, Paraeggerthella hongkongensis, Parvibacter caecicola,Slackia equolifaciens, Slackia faecicanis, and Slackia isoflavoniconvertens.</title>
        <authorList>
            <person name="Danylec N."/>
            <person name="Stoll D.A."/>
            <person name="Dotsch A."/>
            <person name="Huch M."/>
        </authorList>
    </citation>
    <scope>NUCLEOTIDE SEQUENCE</scope>
    <source>
        <strain evidence="3">DSM 16107</strain>
    </source>
</reference>
<accession>A0A3N0J3I1</accession>
<dbReference type="Proteomes" id="UP000253817">
    <property type="component" value="Unassembled WGS sequence"/>
</dbReference>
<dbReference type="Gene3D" id="3.40.50.1820">
    <property type="entry name" value="alpha/beta hydrolase"/>
    <property type="match status" value="1"/>
</dbReference>
<dbReference type="Proteomes" id="UP000270112">
    <property type="component" value="Unassembled WGS sequence"/>
</dbReference>